<keyword evidence="3" id="KW-1185">Reference proteome</keyword>
<accession>A0AAW7QYE1</accession>
<gene>
    <name evidence="1" type="ORF">J6I90_06200</name>
    <name evidence="2" type="ORF">J6I92_05105</name>
</gene>
<dbReference type="EMBL" id="JAGGJB010000003">
    <property type="protein sequence ID" value="MDN7124467.1"/>
    <property type="molecule type" value="Genomic_DNA"/>
</dbReference>
<evidence type="ECO:0000313" key="2">
    <source>
        <dbReference type="EMBL" id="MDN7129242.1"/>
    </source>
</evidence>
<dbReference type="RefSeq" id="WP_301774427.1">
    <property type="nucleotide sequence ID" value="NZ_JAGGJB010000003.1"/>
</dbReference>
<organism evidence="1 4">
    <name type="scientific">Pseudidiomarina terrestris</name>
    <dbReference type="NCBI Taxonomy" id="2820060"/>
    <lineage>
        <taxon>Bacteria</taxon>
        <taxon>Pseudomonadati</taxon>
        <taxon>Pseudomonadota</taxon>
        <taxon>Gammaproteobacteria</taxon>
        <taxon>Alteromonadales</taxon>
        <taxon>Idiomarinaceae</taxon>
        <taxon>Pseudidiomarina</taxon>
    </lineage>
</organism>
<evidence type="ECO:0008006" key="5">
    <source>
        <dbReference type="Google" id="ProtNLM"/>
    </source>
</evidence>
<protein>
    <recommendedName>
        <fullName evidence="5">GspL cytoplasmic actin-ATPase-like domain-containing protein</fullName>
    </recommendedName>
</protein>
<dbReference type="Proteomes" id="UP001169492">
    <property type="component" value="Unassembled WGS sequence"/>
</dbReference>
<dbReference type="AlphaFoldDB" id="A0AAW7QYE1"/>
<proteinExistence type="predicted"/>
<dbReference type="Proteomes" id="UP001169491">
    <property type="component" value="Unassembled WGS sequence"/>
</dbReference>
<evidence type="ECO:0000313" key="3">
    <source>
        <dbReference type="Proteomes" id="UP001169491"/>
    </source>
</evidence>
<sequence>MAAATSTNTKLTLRHKLYGSTAALVWRVNQQGQWFQGESAKPSPPPKRRVACLVLARSFYQESWQSFTIRSFSGLRKVLKQKAANSSQQHFIGPWQDGQRRVLTLTLSDEGQSLLSRAFVVLPESLVLSAALTEGFYQIESGEHCYFLFNQEQQWQTAVRSSMMRDAQRAQLALGSPSSNSVTAINDAQLGPLITRGVSKLGSHYWRQGWQKSASNTTFAWQPTLAVIAAIGGIYLALSSGYLMLERSWLNHKLEAITPEVSELLTRQNELASVSESIAQLSQVYVNADTINGFWEVFAVIEQHQVSLSFMQGDGKQLSVGGQTESALELLKTLHALPQVEKAEFATPVRGGSGQQRFRIDLSLLQQGGGQ</sequence>
<name>A0AAW7QYE1_9GAMM</name>
<evidence type="ECO:0000313" key="4">
    <source>
        <dbReference type="Proteomes" id="UP001169492"/>
    </source>
</evidence>
<comment type="caution">
    <text evidence="1">The sequence shown here is derived from an EMBL/GenBank/DDBJ whole genome shotgun (WGS) entry which is preliminary data.</text>
</comment>
<evidence type="ECO:0000313" key="1">
    <source>
        <dbReference type="EMBL" id="MDN7124467.1"/>
    </source>
</evidence>
<dbReference type="EMBL" id="JAGGJC010000001">
    <property type="protein sequence ID" value="MDN7129242.1"/>
    <property type="molecule type" value="Genomic_DNA"/>
</dbReference>
<reference evidence="3 4" key="1">
    <citation type="submission" date="2021-03" db="EMBL/GenBank/DDBJ databases">
        <title>Pseudidiomarina terrestris, a new bacterium isolated from saline soil.</title>
        <authorList>
            <person name="Galisteo C."/>
            <person name="De La Haba R."/>
            <person name="Sanchez-Porro C."/>
            <person name="Ventosa A."/>
        </authorList>
    </citation>
    <scope>NUCLEOTIDE SEQUENCE [LARGE SCALE GENOMIC DNA]</scope>
    <source>
        <strain evidence="1 4">1APP75-32.1</strain>
        <strain evidence="3">1APR75-15</strain>
        <strain evidence="2">1ASR75-15</strain>
    </source>
</reference>